<dbReference type="PANTHER" id="PTHR30055">
    <property type="entry name" value="HTH-TYPE TRANSCRIPTIONAL REGULATOR RUTR"/>
    <property type="match status" value="1"/>
</dbReference>
<dbReference type="EMBL" id="BAAATA010000054">
    <property type="protein sequence ID" value="GAA2510933.1"/>
    <property type="molecule type" value="Genomic_DNA"/>
</dbReference>
<feature type="domain" description="HTH tetR-type" evidence="3">
    <location>
        <begin position="12"/>
        <end position="72"/>
    </location>
</feature>
<dbReference type="InterPro" id="IPR001647">
    <property type="entry name" value="HTH_TetR"/>
</dbReference>
<sequence length="213" mass="22938">MWCNDGMADDSPSTRDRLLDAAERLFLEKGVDRVSVRAVNAEAGLNPGAVHYHFGSREGLVSALLERELEPFWGDRLRDVTRRARACGDNGALSGVRELVATLVEPFDELSRTEKGRMLCHLLARSVLPTGTMPNVSPWFGSPPFEVMLGRALPGLPVHEVSERWRLAFTLLLEVYGRPVAPAPAAAVPLPEAATVVAFVTAGLTAPSPGSGT</sequence>
<evidence type="ECO:0000256" key="1">
    <source>
        <dbReference type="ARBA" id="ARBA00023125"/>
    </source>
</evidence>
<evidence type="ECO:0000259" key="3">
    <source>
        <dbReference type="PROSITE" id="PS50977"/>
    </source>
</evidence>
<dbReference type="PROSITE" id="PS50977">
    <property type="entry name" value="HTH_TETR_2"/>
    <property type="match status" value="1"/>
</dbReference>
<evidence type="ECO:0000313" key="4">
    <source>
        <dbReference type="EMBL" id="GAA2510933.1"/>
    </source>
</evidence>
<organism evidence="4 5">
    <name type="scientific">Streptomyces thermolineatus</name>
    <dbReference type="NCBI Taxonomy" id="44033"/>
    <lineage>
        <taxon>Bacteria</taxon>
        <taxon>Bacillati</taxon>
        <taxon>Actinomycetota</taxon>
        <taxon>Actinomycetes</taxon>
        <taxon>Kitasatosporales</taxon>
        <taxon>Streptomycetaceae</taxon>
        <taxon>Streptomyces</taxon>
    </lineage>
</organism>
<dbReference type="SUPFAM" id="SSF46689">
    <property type="entry name" value="Homeodomain-like"/>
    <property type="match status" value="1"/>
</dbReference>
<keyword evidence="5" id="KW-1185">Reference proteome</keyword>
<reference evidence="5" key="1">
    <citation type="journal article" date="2019" name="Int. J. Syst. Evol. Microbiol.">
        <title>The Global Catalogue of Microorganisms (GCM) 10K type strain sequencing project: providing services to taxonomists for standard genome sequencing and annotation.</title>
        <authorList>
            <consortium name="The Broad Institute Genomics Platform"/>
            <consortium name="The Broad Institute Genome Sequencing Center for Infectious Disease"/>
            <person name="Wu L."/>
            <person name="Ma J."/>
        </authorList>
    </citation>
    <scope>NUCLEOTIDE SEQUENCE [LARGE SCALE GENOMIC DNA]</scope>
    <source>
        <strain evidence="5">JCM 6307</strain>
    </source>
</reference>
<keyword evidence="1 2" id="KW-0238">DNA-binding</keyword>
<proteinExistence type="predicted"/>
<dbReference type="PANTHER" id="PTHR30055:SF235">
    <property type="entry name" value="TRANSCRIPTIONAL REGULATORY PROTEIN"/>
    <property type="match status" value="1"/>
</dbReference>
<dbReference type="InterPro" id="IPR009057">
    <property type="entry name" value="Homeodomain-like_sf"/>
</dbReference>
<feature type="DNA-binding region" description="H-T-H motif" evidence="2">
    <location>
        <begin position="35"/>
        <end position="54"/>
    </location>
</feature>
<name>A0ABP6A9Q0_9ACTN</name>
<dbReference type="Proteomes" id="UP001501358">
    <property type="component" value="Unassembled WGS sequence"/>
</dbReference>
<accession>A0ABP6A9Q0</accession>
<evidence type="ECO:0000313" key="5">
    <source>
        <dbReference type="Proteomes" id="UP001501358"/>
    </source>
</evidence>
<comment type="caution">
    <text evidence="4">The sequence shown here is derived from an EMBL/GenBank/DDBJ whole genome shotgun (WGS) entry which is preliminary data.</text>
</comment>
<dbReference type="PRINTS" id="PR00455">
    <property type="entry name" value="HTHTETR"/>
</dbReference>
<dbReference type="InterPro" id="IPR050109">
    <property type="entry name" value="HTH-type_TetR-like_transc_reg"/>
</dbReference>
<evidence type="ECO:0000256" key="2">
    <source>
        <dbReference type="PROSITE-ProRule" id="PRU00335"/>
    </source>
</evidence>
<dbReference type="Pfam" id="PF00440">
    <property type="entry name" value="TetR_N"/>
    <property type="match status" value="1"/>
</dbReference>
<dbReference type="Gene3D" id="1.10.357.10">
    <property type="entry name" value="Tetracycline Repressor, domain 2"/>
    <property type="match status" value="1"/>
</dbReference>
<gene>
    <name evidence="4" type="ORF">GCM10010406_54120</name>
</gene>
<protein>
    <recommendedName>
        <fullName evidence="3">HTH tetR-type domain-containing protein</fullName>
    </recommendedName>
</protein>